<organism evidence="2 3">
    <name type="scientific">Joostella atrarenae</name>
    <dbReference type="NCBI Taxonomy" id="679257"/>
    <lineage>
        <taxon>Bacteria</taxon>
        <taxon>Pseudomonadati</taxon>
        <taxon>Bacteroidota</taxon>
        <taxon>Flavobacteriia</taxon>
        <taxon>Flavobacteriales</taxon>
        <taxon>Flavobacteriaceae</taxon>
        <taxon>Joostella</taxon>
    </lineage>
</organism>
<dbReference type="RefSeq" id="WP_236960901.1">
    <property type="nucleotide sequence ID" value="NZ_JAETXX010000019.1"/>
</dbReference>
<dbReference type="Proteomes" id="UP000829517">
    <property type="component" value="Unassembled WGS sequence"/>
</dbReference>
<proteinExistence type="predicted"/>
<sequence length="264" mass="30179">MKFLTITLFLTFTINCFSQAVDLQPKMDSIIQEADLLFRYEKAVWISTDLLMSDKKLKKKFGGYVVYHSNDTTHVSMLDKNQTGVVARYEFVNPNFDNPSKTTIENSELSIIEQELIETKAKIIEQLSDSKYEITIPQNYNPNLVLMKSEFGYKLYILMGTSESGIIPFGNDYLFETDSVGEITDWQKFHSRMVPAQSEIPGVGKVTSSSHSHLRSTPYITATDICTLRLYAGFTELKEFSVYSPALGIYMKYILEENKIEIVE</sequence>
<reference evidence="2 3" key="1">
    <citation type="submission" date="2021-01" db="EMBL/GenBank/DDBJ databases">
        <title>Genome sequencing of Joostella atrarenae M1-2 (= KCTC 23194).</title>
        <authorList>
            <person name="Zakaria M.R."/>
            <person name="Lam M.Q."/>
            <person name="Chong C.S."/>
        </authorList>
    </citation>
    <scope>NUCLEOTIDE SEQUENCE [LARGE SCALE GENOMIC DNA]</scope>
    <source>
        <strain evidence="2 3">M1-2</strain>
    </source>
</reference>
<comment type="caution">
    <text evidence="2">The sequence shown here is derived from an EMBL/GenBank/DDBJ whole genome shotgun (WGS) entry which is preliminary data.</text>
</comment>
<evidence type="ECO:0000313" key="3">
    <source>
        <dbReference type="Proteomes" id="UP000829517"/>
    </source>
</evidence>
<name>A0ABS9J7N8_9FLAO</name>
<accession>A0ABS9J7N8</accession>
<keyword evidence="1" id="KW-0732">Signal</keyword>
<keyword evidence="3" id="KW-1185">Reference proteome</keyword>
<feature type="chain" id="PRO_5046230656" evidence="1">
    <location>
        <begin position="21"/>
        <end position="264"/>
    </location>
</feature>
<dbReference type="EMBL" id="JAETXX010000019">
    <property type="protein sequence ID" value="MCF8716429.1"/>
    <property type="molecule type" value="Genomic_DNA"/>
</dbReference>
<protein>
    <submittedName>
        <fullName evidence="2">Uncharacterized protein</fullName>
    </submittedName>
</protein>
<feature type="signal peptide" evidence="1">
    <location>
        <begin position="1"/>
        <end position="20"/>
    </location>
</feature>
<evidence type="ECO:0000313" key="2">
    <source>
        <dbReference type="EMBL" id="MCF8716429.1"/>
    </source>
</evidence>
<gene>
    <name evidence="2" type="ORF">JM658_16495</name>
</gene>
<evidence type="ECO:0000256" key="1">
    <source>
        <dbReference type="SAM" id="SignalP"/>
    </source>
</evidence>